<name>A0A2T6AUM6_9RHOB</name>
<organism evidence="2 3">
    <name type="scientific">Allosediminivita pacifica</name>
    <dbReference type="NCBI Taxonomy" id="1267769"/>
    <lineage>
        <taxon>Bacteria</taxon>
        <taxon>Pseudomonadati</taxon>
        <taxon>Pseudomonadota</taxon>
        <taxon>Alphaproteobacteria</taxon>
        <taxon>Rhodobacterales</taxon>
        <taxon>Paracoccaceae</taxon>
        <taxon>Allosediminivita</taxon>
    </lineage>
</organism>
<evidence type="ECO:0000313" key="2">
    <source>
        <dbReference type="EMBL" id="PTX47436.1"/>
    </source>
</evidence>
<gene>
    <name evidence="2" type="ORF">C8N44_11260</name>
</gene>
<comment type="caution">
    <text evidence="2">The sequence shown here is derived from an EMBL/GenBank/DDBJ whole genome shotgun (WGS) entry which is preliminary data.</text>
</comment>
<proteinExistence type="predicted"/>
<feature type="domain" description="DUF2726" evidence="1">
    <location>
        <begin position="63"/>
        <end position="176"/>
    </location>
</feature>
<protein>
    <submittedName>
        <fullName evidence="2">Uncharacterized protein DUF2726</fullName>
    </submittedName>
</protein>
<sequence length="187" mass="20670">MELVLGIVIGAVVVWVRGMVQRTQARVRARQWDTTDAGNQLRFLEDAELYPRKPINKEAFRTVFSVAERTLSSLPGKTRYRLLAEVAMGSFVGTSGGIGSQKAQDRAFASFNSKRVDFLVIDAYGEPRLVIEYQGSGHYQSDAVARDAVKRLALEQAGIPLLEIHEGATPAEVANKVRYWLGESRSG</sequence>
<accession>A0A2T6AUM6</accession>
<dbReference type="Proteomes" id="UP000244069">
    <property type="component" value="Unassembled WGS sequence"/>
</dbReference>
<dbReference type="Gene3D" id="3.40.960.10">
    <property type="entry name" value="VSR Endonuclease"/>
    <property type="match status" value="1"/>
</dbReference>
<dbReference type="Pfam" id="PF10881">
    <property type="entry name" value="DUF2726"/>
    <property type="match status" value="1"/>
</dbReference>
<reference evidence="2 3" key="1">
    <citation type="submission" date="2018-04" db="EMBL/GenBank/DDBJ databases">
        <title>Genomic Encyclopedia of Archaeal and Bacterial Type Strains, Phase II (KMG-II): from individual species to whole genera.</title>
        <authorList>
            <person name="Goeker M."/>
        </authorList>
    </citation>
    <scope>NUCLEOTIDE SEQUENCE [LARGE SCALE GENOMIC DNA]</scope>
    <source>
        <strain evidence="2 3">DSM 29329</strain>
    </source>
</reference>
<dbReference type="InterPro" id="IPR024402">
    <property type="entry name" value="DUF2726"/>
</dbReference>
<evidence type="ECO:0000313" key="3">
    <source>
        <dbReference type="Proteomes" id="UP000244069"/>
    </source>
</evidence>
<dbReference type="AlphaFoldDB" id="A0A2T6AUM6"/>
<dbReference type="EMBL" id="QBKN01000012">
    <property type="protein sequence ID" value="PTX47436.1"/>
    <property type="molecule type" value="Genomic_DNA"/>
</dbReference>
<evidence type="ECO:0000259" key="1">
    <source>
        <dbReference type="Pfam" id="PF10881"/>
    </source>
</evidence>
<keyword evidence="3" id="KW-1185">Reference proteome</keyword>
<dbReference type="RefSeq" id="WP_210204156.1">
    <property type="nucleotide sequence ID" value="NZ_BMEZ01000014.1"/>
</dbReference>